<dbReference type="RefSeq" id="WP_129930564.1">
    <property type="nucleotide sequence ID" value="NZ_CP159510.1"/>
</dbReference>
<protein>
    <submittedName>
        <fullName evidence="1">DUF5344 family protein</fullName>
    </submittedName>
</protein>
<dbReference type="Pfam" id="PF17279">
    <property type="entry name" value="DUF5344"/>
    <property type="match status" value="1"/>
</dbReference>
<gene>
    <name evidence="1" type="ORF">ABNN70_06885</name>
</gene>
<proteinExistence type="predicted"/>
<reference evidence="1" key="1">
    <citation type="submission" date="2024-06" db="EMBL/GenBank/DDBJ databases">
        <authorList>
            <person name="Fan A."/>
            <person name="Zhang F.Y."/>
            <person name="Zhang L."/>
        </authorList>
    </citation>
    <scope>NUCLEOTIDE SEQUENCE</scope>
    <source>
        <strain evidence="1">Y61</strain>
    </source>
</reference>
<name>A0AAU8IIL2_9BACL</name>
<evidence type="ECO:0000313" key="1">
    <source>
        <dbReference type="EMBL" id="XCJ18162.1"/>
    </source>
</evidence>
<dbReference type="EMBL" id="CP159510">
    <property type="protein sequence ID" value="XCJ18162.1"/>
    <property type="molecule type" value="Genomic_DNA"/>
</dbReference>
<dbReference type="AlphaFoldDB" id="A0AAU8IIL2"/>
<dbReference type="InterPro" id="IPR046318">
    <property type="entry name" value="DUF5344"/>
</dbReference>
<accession>A0AAU8IIL2</accession>
<sequence>MYKIELNDSVVKSRIDQAEQALSRLMPPGSFSCGSNRLAATGAWREREQMLVRLLSAYLAGVQKNISDTRANVDLLKRQDEVIR</sequence>
<organism evidence="1">
    <name type="scientific">Sporolactobacillus sp. Y61</name>
    <dbReference type="NCBI Taxonomy" id="3160863"/>
    <lineage>
        <taxon>Bacteria</taxon>
        <taxon>Bacillati</taxon>
        <taxon>Bacillota</taxon>
        <taxon>Bacilli</taxon>
        <taxon>Bacillales</taxon>
        <taxon>Sporolactobacillaceae</taxon>
        <taxon>Sporolactobacillus</taxon>
    </lineage>
</organism>